<evidence type="ECO:0000313" key="3">
    <source>
        <dbReference type="Proteomes" id="UP000054107"/>
    </source>
</evidence>
<dbReference type="AlphaFoldDB" id="A0A0B7NE25"/>
<evidence type="ECO:0000313" key="2">
    <source>
        <dbReference type="EMBL" id="CEP13585.1"/>
    </source>
</evidence>
<gene>
    <name evidence="2" type="primary">PARPA_07695.1 scaffold 30209</name>
</gene>
<dbReference type="SUPFAM" id="SSF53098">
    <property type="entry name" value="Ribonuclease H-like"/>
    <property type="match status" value="1"/>
</dbReference>
<feature type="region of interest" description="Disordered" evidence="1">
    <location>
        <begin position="22"/>
        <end position="46"/>
    </location>
</feature>
<dbReference type="Proteomes" id="UP000054107">
    <property type="component" value="Unassembled WGS sequence"/>
</dbReference>
<dbReference type="OrthoDB" id="2278185at2759"/>
<dbReference type="InterPro" id="IPR012337">
    <property type="entry name" value="RNaseH-like_sf"/>
</dbReference>
<organism evidence="2 3">
    <name type="scientific">Parasitella parasitica</name>
    <dbReference type="NCBI Taxonomy" id="35722"/>
    <lineage>
        <taxon>Eukaryota</taxon>
        <taxon>Fungi</taxon>
        <taxon>Fungi incertae sedis</taxon>
        <taxon>Mucoromycota</taxon>
        <taxon>Mucoromycotina</taxon>
        <taxon>Mucoromycetes</taxon>
        <taxon>Mucorales</taxon>
        <taxon>Mucorineae</taxon>
        <taxon>Mucoraceae</taxon>
        <taxon>Parasitella</taxon>
    </lineage>
</organism>
<dbReference type="GO" id="GO:0003676">
    <property type="term" value="F:nucleic acid binding"/>
    <property type="evidence" value="ECO:0007669"/>
    <property type="project" value="InterPro"/>
</dbReference>
<name>A0A0B7NE25_9FUNG</name>
<sequence>MIQQEVFIDKKPFQTTNGILNFEEPRQNEMESCGGDDEPEPTEPDNENMDEIDEAIRAIAENGVIDNYLEAIKKKTKGRKGAERICRGYFLGSKKKALHYCRKAKQCGETSLAYSFLVVSTSFKKGYEMPCLRLQKIDFKGFNIKPRARRIIDQMISLLDGMVLKDDHSFKSIDHMAKVNGVSTFSYLYILLNDLPPQCLEMMENYRRFGMKLSEIFYTDNLVGDQRFLKEVIPSLDKEFVTIAQSNKKNFAEDMIYLLKEVMLPDDAFIIVCDDCRSIGEVYQMLQDELSIQVTLSEDVCNIACNMQGDFTMLARSFQSLVSQGEEIKLSQLCAIVLMLLLPKTPTIRCGNWEPVNLFGKKQKYAALDAWVSLAIYHRTKNLPRVNQKINQKSSIGIFISMYAKFSKKIVGSGYGYICDPSEVEDDKASNLNENDLISIKIEIRCGHVSDVKNGPLLYTELGYDTKNPMRYRHSRGTSSVEGSVHMNIVRKFASYNAGPRLTDMVLADYILYHNFNVRMIYSCQYVTYYICNLGNSFDCLPLKESFGIAALPDDLMKTYNISQKKQSSTPQDLMSLKLAVQMSILPIAMLPTVGYFDDSFLYAFLTERQNTNIAISAKFKSGA</sequence>
<accession>A0A0B7NE25</accession>
<dbReference type="Gene3D" id="3.30.420.10">
    <property type="entry name" value="Ribonuclease H-like superfamily/Ribonuclease H"/>
    <property type="match status" value="1"/>
</dbReference>
<protein>
    <submittedName>
        <fullName evidence="2">Uncharacterized protein</fullName>
    </submittedName>
</protein>
<dbReference type="EMBL" id="LN730307">
    <property type="protein sequence ID" value="CEP13585.1"/>
    <property type="molecule type" value="Genomic_DNA"/>
</dbReference>
<keyword evidence="3" id="KW-1185">Reference proteome</keyword>
<reference evidence="2 3" key="1">
    <citation type="submission" date="2014-09" db="EMBL/GenBank/DDBJ databases">
        <authorList>
            <person name="Ellenberger Sabrina"/>
        </authorList>
    </citation>
    <scope>NUCLEOTIDE SEQUENCE [LARGE SCALE GENOMIC DNA]</scope>
    <source>
        <strain evidence="2 3">CBS 412.66</strain>
    </source>
</reference>
<evidence type="ECO:0000256" key="1">
    <source>
        <dbReference type="SAM" id="MobiDB-lite"/>
    </source>
</evidence>
<proteinExistence type="predicted"/>
<dbReference type="InterPro" id="IPR036397">
    <property type="entry name" value="RNaseH_sf"/>
</dbReference>
<feature type="compositionally biased region" description="Acidic residues" evidence="1">
    <location>
        <begin position="34"/>
        <end position="46"/>
    </location>
</feature>